<keyword evidence="6" id="KW-0472">Membrane</keyword>
<dbReference type="Pfam" id="PF07686">
    <property type="entry name" value="V-set"/>
    <property type="match status" value="1"/>
</dbReference>
<evidence type="ECO:0000313" key="13">
    <source>
        <dbReference type="EMBL" id="GLD65984.1"/>
    </source>
</evidence>
<evidence type="ECO:0000259" key="12">
    <source>
        <dbReference type="PROSITE" id="PS50835"/>
    </source>
</evidence>
<evidence type="ECO:0000256" key="5">
    <source>
        <dbReference type="ARBA" id="ARBA00022989"/>
    </source>
</evidence>
<dbReference type="InterPro" id="IPR051713">
    <property type="entry name" value="T-cell_Activation_Regulation"/>
</dbReference>
<dbReference type="InterPro" id="IPR013783">
    <property type="entry name" value="Ig-like_fold"/>
</dbReference>
<evidence type="ECO:0000256" key="3">
    <source>
        <dbReference type="ARBA" id="ARBA00022692"/>
    </source>
</evidence>
<keyword evidence="3" id="KW-0812">Transmembrane</keyword>
<dbReference type="InterPro" id="IPR007110">
    <property type="entry name" value="Ig-like_dom"/>
</dbReference>
<evidence type="ECO:0000256" key="6">
    <source>
        <dbReference type="ARBA" id="ARBA00023136"/>
    </source>
</evidence>
<keyword evidence="4" id="KW-0732">Signal</keyword>
<organism evidence="13 14">
    <name type="scientific">Lates japonicus</name>
    <name type="common">Japanese lates</name>
    <dbReference type="NCBI Taxonomy" id="270547"/>
    <lineage>
        <taxon>Eukaryota</taxon>
        <taxon>Metazoa</taxon>
        <taxon>Chordata</taxon>
        <taxon>Craniata</taxon>
        <taxon>Vertebrata</taxon>
        <taxon>Euteleostomi</taxon>
        <taxon>Actinopterygii</taxon>
        <taxon>Neopterygii</taxon>
        <taxon>Teleostei</taxon>
        <taxon>Neoteleostei</taxon>
        <taxon>Acanthomorphata</taxon>
        <taxon>Carangaria</taxon>
        <taxon>Carangaria incertae sedis</taxon>
        <taxon>Centropomidae</taxon>
        <taxon>Lates</taxon>
    </lineage>
</organism>
<evidence type="ECO:0000256" key="1">
    <source>
        <dbReference type="ARBA" id="ARBA00004251"/>
    </source>
</evidence>
<evidence type="ECO:0000256" key="8">
    <source>
        <dbReference type="ARBA" id="ARBA00023170"/>
    </source>
</evidence>
<name>A0AAD3RD67_LATJO</name>
<proteinExistence type="predicted"/>
<feature type="domain" description="Ig-like" evidence="12">
    <location>
        <begin position="51"/>
        <end position="142"/>
    </location>
</feature>
<evidence type="ECO:0000256" key="7">
    <source>
        <dbReference type="ARBA" id="ARBA00023157"/>
    </source>
</evidence>
<dbReference type="GO" id="GO:0007166">
    <property type="term" value="P:cell surface receptor signaling pathway"/>
    <property type="evidence" value="ECO:0007669"/>
    <property type="project" value="TreeGrafter"/>
</dbReference>
<dbReference type="InterPro" id="IPR036179">
    <property type="entry name" value="Ig-like_dom_sf"/>
</dbReference>
<comment type="caution">
    <text evidence="13">The sequence shown here is derived from an EMBL/GenBank/DDBJ whole genome shotgun (WGS) entry which is preliminary data.</text>
</comment>
<dbReference type="GO" id="GO:0071222">
    <property type="term" value="P:cellular response to lipopolysaccharide"/>
    <property type="evidence" value="ECO:0007669"/>
    <property type="project" value="TreeGrafter"/>
</dbReference>
<dbReference type="PANTHER" id="PTHR25466:SF11">
    <property type="entry name" value="GALECTIN 17-RELATED"/>
    <property type="match status" value="1"/>
</dbReference>
<evidence type="ECO:0000256" key="2">
    <source>
        <dbReference type="ARBA" id="ARBA00022475"/>
    </source>
</evidence>
<evidence type="ECO:0000313" key="14">
    <source>
        <dbReference type="Proteomes" id="UP001279410"/>
    </source>
</evidence>
<dbReference type="GO" id="GO:0031295">
    <property type="term" value="P:T cell costimulation"/>
    <property type="evidence" value="ECO:0007669"/>
    <property type="project" value="TreeGrafter"/>
</dbReference>
<protein>
    <recommendedName>
        <fullName evidence="12">Ig-like domain-containing protein</fullName>
    </recommendedName>
</protein>
<dbReference type="GO" id="GO:0042102">
    <property type="term" value="P:positive regulation of T cell proliferation"/>
    <property type="evidence" value="ECO:0007669"/>
    <property type="project" value="TreeGrafter"/>
</dbReference>
<evidence type="ECO:0000256" key="11">
    <source>
        <dbReference type="SAM" id="MobiDB-lite"/>
    </source>
</evidence>
<accession>A0AAD3RD67</accession>
<feature type="region of interest" description="Disordered" evidence="11">
    <location>
        <begin position="1"/>
        <end position="29"/>
    </location>
</feature>
<comment type="subcellular location">
    <subcellularLocation>
        <location evidence="1">Cell membrane</location>
        <topology evidence="1">Single-pass type I membrane protein</topology>
    </subcellularLocation>
</comment>
<reference evidence="13" key="1">
    <citation type="submission" date="2022-08" db="EMBL/GenBank/DDBJ databases">
        <title>Genome sequencing of akame (Lates japonicus).</title>
        <authorList>
            <person name="Hashiguchi Y."/>
            <person name="Takahashi H."/>
        </authorList>
    </citation>
    <scope>NUCLEOTIDE SEQUENCE</scope>
    <source>
        <strain evidence="13">Kochi</strain>
    </source>
</reference>
<evidence type="ECO:0000256" key="9">
    <source>
        <dbReference type="ARBA" id="ARBA00023180"/>
    </source>
</evidence>
<keyword evidence="5" id="KW-1133">Transmembrane helix</keyword>
<dbReference type="SUPFAM" id="SSF48726">
    <property type="entry name" value="Immunoglobulin"/>
    <property type="match status" value="1"/>
</dbReference>
<dbReference type="EMBL" id="BRZM01000086">
    <property type="protein sequence ID" value="GLD65984.1"/>
    <property type="molecule type" value="Genomic_DNA"/>
</dbReference>
<sequence>MAWRKSEAPAVESEDEQSDAETWRERPKRVQQPRRIYTYDQLGQSTFQQLPSLHIVQTLNVQVEYGESVILPCNGSVYLEEEGSVQWEAMGEDVAIVQGGELRQGDKFEGRVQLLSEEKFREGNWSVILQHTTLSDTDIYECIWQGRKTISTVWLTVMGELEG</sequence>
<dbReference type="GO" id="GO:0006955">
    <property type="term" value="P:immune response"/>
    <property type="evidence" value="ECO:0007669"/>
    <property type="project" value="TreeGrafter"/>
</dbReference>
<keyword evidence="8" id="KW-0675">Receptor</keyword>
<keyword evidence="7" id="KW-1015">Disulfide bond</keyword>
<keyword evidence="14" id="KW-1185">Reference proteome</keyword>
<keyword evidence="2" id="KW-1003">Cell membrane</keyword>
<dbReference type="InterPro" id="IPR013106">
    <property type="entry name" value="Ig_V-set"/>
</dbReference>
<keyword evidence="9" id="KW-0325">Glycoprotein</keyword>
<dbReference type="GO" id="GO:0009897">
    <property type="term" value="C:external side of plasma membrane"/>
    <property type="evidence" value="ECO:0007669"/>
    <property type="project" value="TreeGrafter"/>
</dbReference>
<dbReference type="Gene3D" id="2.60.40.10">
    <property type="entry name" value="Immunoglobulins"/>
    <property type="match status" value="1"/>
</dbReference>
<keyword evidence="10" id="KW-0393">Immunoglobulin domain</keyword>
<dbReference type="AlphaFoldDB" id="A0AAD3RD67"/>
<evidence type="ECO:0000256" key="10">
    <source>
        <dbReference type="ARBA" id="ARBA00023319"/>
    </source>
</evidence>
<dbReference type="PANTHER" id="PTHR25466">
    <property type="entry name" value="T-LYMPHOCYTE ACTIVATION ANTIGEN"/>
    <property type="match status" value="1"/>
</dbReference>
<gene>
    <name evidence="13" type="ORF">AKAME5_001741600</name>
</gene>
<evidence type="ECO:0000256" key="4">
    <source>
        <dbReference type="ARBA" id="ARBA00022729"/>
    </source>
</evidence>
<dbReference type="PROSITE" id="PS50835">
    <property type="entry name" value="IG_LIKE"/>
    <property type="match status" value="1"/>
</dbReference>
<dbReference type="Proteomes" id="UP001279410">
    <property type="component" value="Unassembled WGS sequence"/>
</dbReference>
<dbReference type="GO" id="GO:0042130">
    <property type="term" value="P:negative regulation of T cell proliferation"/>
    <property type="evidence" value="ECO:0007669"/>
    <property type="project" value="TreeGrafter"/>
</dbReference>